<accession>A0A564Y0R0</accession>
<dbReference type="Proteomes" id="UP000321570">
    <property type="component" value="Unassembled WGS sequence"/>
</dbReference>
<protein>
    <submittedName>
        <fullName evidence="2">Uncharacterized protein</fullName>
    </submittedName>
</protein>
<sequence length="139" mass="15499">MKEKEVLVLAQIGRKQLLILLGLVVEATEVVEVEGDMEVTQTVPVSNSPKTCSYDGILNEEIFSPGISHSYERTGAKIGQAAKMRRVEEENPTESQQFRVSGGSTYYSTSSSEHERRYGSHSSIKRDFANINNLVVYIE</sequence>
<organism evidence="2 3">
    <name type="scientific">Hymenolepis diminuta</name>
    <name type="common">Rat tapeworm</name>
    <dbReference type="NCBI Taxonomy" id="6216"/>
    <lineage>
        <taxon>Eukaryota</taxon>
        <taxon>Metazoa</taxon>
        <taxon>Spiralia</taxon>
        <taxon>Lophotrochozoa</taxon>
        <taxon>Platyhelminthes</taxon>
        <taxon>Cestoda</taxon>
        <taxon>Eucestoda</taxon>
        <taxon>Cyclophyllidea</taxon>
        <taxon>Hymenolepididae</taxon>
        <taxon>Hymenolepis</taxon>
    </lineage>
</organism>
<feature type="compositionally biased region" description="Low complexity" evidence="1">
    <location>
        <begin position="101"/>
        <end position="111"/>
    </location>
</feature>
<evidence type="ECO:0000256" key="1">
    <source>
        <dbReference type="SAM" id="MobiDB-lite"/>
    </source>
</evidence>
<proteinExistence type="predicted"/>
<dbReference type="EMBL" id="CABIJS010000030">
    <property type="protein sequence ID" value="VUZ40144.1"/>
    <property type="molecule type" value="Genomic_DNA"/>
</dbReference>
<feature type="region of interest" description="Disordered" evidence="1">
    <location>
        <begin position="86"/>
        <end position="122"/>
    </location>
</feature>
<evidence type="ECO:0000313" key="2">
    <source>
        <dbReference type="EMBL" id="VUZ40144.1"/>
    </source>
</evidence>
<feature type="compositionally biased region" description="Basic and acidic residues" evidence="1">
    <location>
        <begin position="112"/>
        <end position="122"/>
    </location>
</feature>
<dbReference type="AlphaFoldDB" id="A0A564Y0R0"/>
<gene>
    <name evidence="2" type="ORF">WMSIL1_LOCUS1270</name>
</gene>
<keyword evidence="3" id="KW-1185">Reference proteome</keyword>
<name>A0A564Y0R0_HYMDI</name>
<evidence type="ECO:0000313" key="3">
    <source>
        <dbReference type="Proteomes" id="UP000321570"/>
    </source>
</evidence>
<reference evidence="2 3" key="1">
    <citation type="submission" date="2019-07" db="EMBL/GenBank/DDBJ databases">
        <authorList>
            <person name="Jastrzebski P J."/>
            <person name="Paukszto L."/>
            <person name="Jastrzebski P J."/>
        </authorList>
    </citation>
    <scope>NUCLEOTIDE SEQUENCE [LARGE SCALE GENOMIC DNA]</scope>
    <source>
        <strain evidence="2 3">WMS-il1</strain>
    </source>
</reference>